<keyword evidence="3" id="KW-1003">Cell membrane</keyword>
<feature type="domain" description="ABC transmembrane type-1" evidence="8">
    <location>
        <begin position="89"/>
        <end position="301"/>
    </location>
</feature>
<evidence type="ECO:0000313" key="10">
    <source>
        <dbReference type="Proteomes" id="UP000093267"/>
    </source>
</evidence>
<evidence type="ECO:0000256" key="7">
    <source>
        <dbReference type="RuleBase" id="RU363032"/>
    </source>
</evidence>
<organism evidence="9 10">
    <name type="scientific">Secundilactobacillus paracollinoides</name>
    <dbReference type="NCBI Taxonomy" id="240427"/>
    <lineage>
        <taxon>Bacteria</taxon>
        <taxon>Bacillati</taxon>
        <taxon>Bacillota</taxon>
        <taxon>Bacilli</taxon>
        <taxon>Lactobacillales</taxon>
        <taxon>Lactobacillaceae</taxon>
        <taxon>Secundilactobacillus</taxon>
    </lineage>
</organism>
<comment type="similarity">
    <text evidence="7">Belongs to the binding-protein-dependent transport system permease family.</text>
</comment>
<protein>
    <submittedName>
        <fullName evidence="9">Glycerol-3-phosphate ABC transporter permease</fullName>
    </submittedName>
</protein>
<accession>A0A1B2IXY3</accession>
<keyword evidence="10" id="KW-1185">Reference proteome</keyword>
<dbReference type="CDD" id="cd06261">
    <property type="entry name" value="TM_PBP2"/>
    <property type="match status" value="1"/>
</dbReference>
<comment type="subcellular location">
    <subcellularLocation>
        <location evidence="1 7">Cell membrane</location>
        <topology evidence="1 7">Multi-pass membrane protein</topology>
    </subcellularLocation>
</comment>
<dbReference type="InterPro" id="IPR035906">
    <property type="entry name" value="MetI-like_sf"/>
</dbReference>
<dbReference type="InterPro" id="IPR051393">
    <property type="entry name" value="ABC_transporter_permease"/>
</dbReference>
<keyword evidence="5 7" id="KW-1133">Transmembrane helix</keyword>
<evidence type="ECO:0000313" key="9">
    <source>
        <dbReference type="EMBL" id="ANZ66891.1"/>
    </source>
</evidence>
<evidence type="ECO:0000256" key="3">
    <source>
        <dbReference type="ARBA" id="ARBA00022475"/>
    </source>
</evidence>
<keyword evidence="4 7" id="KW-0812">Transmembrane</keyword>
<dbReference type="PROSITE" id="PS50928">
    <property type="entry name" value="ABC_TM1"/>
    <property type="match status" value="1"/>
</dbReference>
<dbReference type="Proteomes" id="UP000093267">
    <property type="component" value="Chromosome"/>
</dbReference>
<sequence length="311" mass="33760">MLQRLSKPVDHTSVPSVELTSQRSIKDSGYAVLFIGPTIVLLLIFVFFPMLKTAYMSFFLTNDYGQATAFVGLSNYLSLLTSPAYLSSLGATLIFVAAVSVLTVVLGVALAVAANQQLKGIRLFRTLFSGTMGGSISVAAIFWLFAFNPSVGVFAQLSQALHLPVVNWLTDPKSAMVAIILSTVWMNLGFTFLIIFGALQSVPQSLYEAADIAGASKMTQLFKVTIPMISGTLFFVTIVTLIEAFKGFGLIDMMTEGGPDNATNLLVYRIYADSFLNGNFAQGSTESILLTVIIAIFTLIQFKFFGKRVHY</sequence>
<dbReference type="STRING" id="240427.AYR62_11285"/>
<dbReference type="AlphaFoldDB" id="A0A1B2IXY3"/>
<feature type="transmembrane region" description="Helical" evidence="7">
    <location>
        <begin position="30"/>
        <end position="51"/>
    </location>
</feature>
<keyword evidence="2 7" id="KW-0813">Transport</keyword>
<keyword evidence="6 7" id="KW-0472">Membrane</keyword>
<gene>
    <name evidence="9" type="ORF">AYR63_06920</name>
</gene>
<evidence type="ECO:0000256" key="1">
    <source>
        <dbReference type="ARBA" id="ARBA00004651"/>
    </source>
</evidence>
<dbReference type="OrthoDB" id="9787541at2"/>
<feature type="transmembrane region" description="Helical" evidence="7">
    <location>
        <begin position="126"/>
        <end position="146"/>
    </location>
</feature>
<evidence type="ECO:0000256" key="5">
    <source>
        <dbReference type="ARBA" id="ARBA00022989"/>
    </source>
</evidence>
<dbReference type="EMBL" id="CP014924">
    <property type="protein sequence ID" value="ANZ66891.1"/>
    <property type="molecule type" value="Genomic_DNA"/>
</dbReference>
<dbReference type="PANTHER" id="PTHR30193">
    <property type="entry name" value="ABC TRANSPORTER PERMEASE PROTEIN"/>
    <property type="match status" value="1"/>
</dbReference>
<feature type="transmembrane region" description="Helical" evidence="7">
    <location>
        <begin position="287"/>
        <end position="305"/>
    </location>
</feature>
<proteinExistence type="inferred from homology"/>
<dbReference type="InterPro" id="IPR000515">
    <property type="entry name" value="MetI-like"/>
</dbReference>
<dbReference type="PANTHER" id="PTHR30193:SF37">
    <property type="entry name" value="INNER MEMBRANE ABC TRANSPORTER PERMEASE PROTEIN YCJO"/>
    <property type="match status" value="1"/>
</dbReference>
<dbReference type="GO" id="GO:0005886">
    <property type="term" value="C:plasma membrane"/>
    <property type="evidence" value="ECO:0007669"/>
    <property type="project" value="UniProtKB-SubCell"/>
</dbReference>
<feature type="transmembrane region" description="Helical" evidence="7">
    <location>
        <begin position="175"/>
        <end position="199"/>
    </location>
</feature>
<feature type="transmembrane region" description="Helical" evidence="7">
    <location>
        <begin position="220"/>
        <end position="242"/>
    </location>
</feature>
<dbReference type="Pfam" id="PF00528">
    <property type="entry name" value="BPD_transp_1"/>
    <property type="match status" value="1"/>
</dbReference>
<dbReference type="RefSeq" id="WP_054711136.1">
    <property type="nucleotide sequence ID" value="NZ_CP014924.1"/>
</dbReference>
<name>A0A1B2IXY3_9LACO</name>
<dbReference type="Gene3D" id="1.10.3720.10">
    <property type="entry name" value="MetI-like"/>
    <property type="match status" value="1"/>
</dbReference>
<feature type="transmembrane region" description="Helical" evidence="7">
    <location>
        <begin position="84"/>
        <end position="114"/>
    </location>
</feature>
<evidence type="ECO:0000256" key="4">
    <source>
        <dbReference type="ARBA" id="ARBA00022692"/>
    </source>
</evidence>
<reference evidence="9 10" key="1">
    <citation type="submission" date="2016-03" db="EMBL/GenBank/DDBJ databases">
        <title>Pediococcus and Lactobacillus from brewery environment - whole genome sequencing and assembly.</title>
        <authorList>
            <person name="Behr J."/>
            <person name="Geissler A.J."/>
            <person name="Vogel R.F."/>
        </authorList>
    </citation>
    <scope>NUCLEOTIDE SEQUENCE [LARGE SCALE GENOMIC DNA]</scope>
    <source>
        <strain evidence="9 10">TMW 1.1995</strain>
    </source>
</reference>
<evidence type="ECO:0000256" key="6">
    <source>
        <dbReference type="ARBA" id="ARBA00023136"/>
    </source>
</evidence>
<dbReference type="SUPFAM" id="SSF161098">
    <property type="entry name" value="MetI-like"/>
    <property type="match status" value="1"/>
</dbReference>
<dbReference type="GO" id="GO:0055085">
    <property type="term" value="P:transmembrane transport"/>
    <property type="evidence" value="ECO:0007669"/>
    <property type="project" value="InterPro"/>
</dbReference>
<evidence type="ECO:0000256" key="2">
    <source>
        <dbReference type="ARBA" id="ARBA00022448"/>
    </source>
</evidence>
<evidence type="ECO:0000259" key="8">
    <source>
        <dbReference type="PROSITE" id="PS50928"/>
    </source>
</evidence>